<dbReference type="InterPro" id="IPR016024">
    <property type="entry name" value="ARM-type_fold"/>
</dbReference>
<accession>E3S7J3</accession>
<feature type="compositionally biased region" description="Basic and acidic residues" evidence="1">
    <location>
        <begin position="202"/>
        <end position="234"/>
    </location>
</feature>
<evidence type="ECO:0000259" key="2">
    <source>
        <dbReference type="Pfam" id="PF09088"/>
    </source>
</evidence>
<dbReference type="AlphaFoldDB" id="E3S7J3"/>
<dbReference type="FunFam" id="1.25.40.180:FF:000035">
    <property type="entry name" value="snRNA cap binding complex subunit (Gcr3)"/>
    <property type="match status" value="1"/>
</dbReference>
<organism evidence="5">
    <name type="scientific">Pyrenophora teres f. teres (strain 0-1)</name>
    <name type="common">Barley net blotch fungus</name>
    <name type="synonym">Drechslera teres f. teres</name>
    <dbReference type="NCBI Taxonomy" id="861557"/>
    <lineage>
        <taxon>Eukaryota</taxon>
        <taxon>Fungi</taxon>
        <taxon>Dikarya</taxon>
        <taxon>Ascomycota</taxon>
        <taxon>Pezizomycotina</taxon>
        <taxon>Dothideomycetes</taxon>
        <taxon>Pleosporomycetidae</taxon>
        <taxon>Pleosporales</taxon>
        <taxon>Pleosporineae</taxon>
        <taxon>Pleosporaceae</taxon>
        <taxon>Pyrenophora</taxon>
    </lineage>
</organism>
<reference evidence="4 5" key="1">
    <citation type="journal article" date="2010" name="Genome Biol.">
        <title>A first genome assembly of the barley fungal pathogen Pyrenophora teres f. teres.</title>
        <authorList>
            <person name="Ellwood S.R."/>
            <person name="Liu Z."/>
            <person name="Syme R.A."/>
            <person name="Lai Z."/>
            <person name="Hane J.K."/>
            <person name="Keiper F."/>
            <person name="Moffat C.S."/>
            <person name="Oliver R.P."/>
            <person name="Friesen T.L."/>
        </authorList>
    </citation>
    <scope>NUCLEOTIDE SEQUENCE [LARGE SCALE GENOMIC DNA]</scope>
    <source>
        <strain evidence="4 5">0-1</strain>
    </source>
</reference>
<dbReference type="InterPro" id="IPR015172">
    <property type="entry name" value="MIF4G-like_typ-1"/>
</dbReference>
<dbReference type="STRING" id="861557.E3S7J3"/>
<name>E3S7J3_PYRTT</name>
<dbReference type="FunFam" id="1.25.40.180:FF:000045">
    <property type="entry name" value="snRNA cap binding complex subunit (Gcr3), putative"/>
    <property type="match status" value="1"/>
</dbReference>
<dbReference type="Proteomes" id="UP000001067">
    <property type="component" value="Unassembled WGS sequence"/>
</dbReference>
<evidence type="ECO:0008006" key="6">
    <source>
        <dbReference type="Google" id="ProtNLM"/>
    </source>
</evidence>
<feature type="compositionally biased region" description="Basic and acidic residues" evidence="1">
    <location>
        <begin position="176"/>
        <end position="194"/>
    </location>
</feature>
<dbReference type="eggNOG" id="KOG1104">
    <property type="taxonomic scope" value="Eukaryota"/>
</dbReference>
<sequence>MLDTQGQAANGSVMNVGGDAMKIDSGTASSDTQSVLTVRNSHSSQELVGTNLNSPVLDLPMDVAIPDAGAGRQDRGSNDANPIERQALAEAPERLPRIFDNSRPRPVAQHCTRQASYRDHVSYHQRGDFYPPRAAVYHDNDGPRAHRDYSLLGHHEHSGRLKQKTQTGFVAVMADMESREERDDRRDDRRDRGGYRGGNKRRRDDGDDNHYRGDDRRNTRRRNDDGPRRRYEEPPFPKLRRLLLNIASSTKLPQDEAIDIAKFFGEHYDDERLRADFFDVFVQLIVEQPFKIPFVAAVAYYANDVKPEITAEAMKRVAERAQEALNAGEWKEFKLLLRFFACLQSLYSDEGVFPFLGQLFDTVVDLQSANENDVLGIELVKIILLTIPYALVSGGERFHEQAQQLLKNTEIVASNAVPIESLIHSYVGDFESKPVNYNSVIGLLQAQLSVEAENGFELRCIPRIDVDALRRMMAKEEDALPTAPQTHAFPTFIIPSPVNPGPRPVFPEAYFSLFADQEVDTVPKTTDIASSLVRDAIVDTINQLDFNREMVAKFLVDVDCYWSVDIFAKRGSPFDKFRELVGDKVQYKSEDMIIDAIFSQLFKLPSAEHKLVYYHALITQCCKVAPAAIAPSLGRAIRTIYKNLPMMDLELGYRFLDWFSHHLSNFEFRWRWTEWLEDLELSNLHPKKAFILATLDKEIRLSFAKRIRSTLPEPMHSMIPERLDADNSPDFKYDNQDTPYAAEGQMLLTQLRKKATSEEIQATIDSIHEKALEQGITEVLVPSTDAFVTAICRLGAKSLSHVLSCIERGKDRLLEISQNEGARRQIVASVVEYWKDQPGVAVRIIDILLNYTILAPMTVVQWVFGSHMGAGEALTESWVFEMVSNTVAKVTNRNRQIASARLQKGLQQEQTEMVEATLAKDRDNARELFKYIEDSMRGVAEGSADTLVEKSTNGNLTDEEVQLIKAWGKRWHTVFIRKAQVEESVVGEEAVEARIKLLAAEPDVVAVAENMEQDGNGVAEATNGDAQMSLG</sequence>
<feature type="region of interest" description="Disordered" evidence="1">
    <location>
        <begin position="174"/>
        <end position="234"/>
    </location>
</feature>
<gene>
    <name evidence="4" type="ORF">PTT_18799</name>
</gene>
<evidence type="ECO:0000259" key="3">
    <source>
        <dbReference type="Pfam" id="PF09090"/>
    </source>
</evidence>
<dbReference type="KEGG" id="pte:PTT_18799"/>
<dbReference type="SUPFAM" id="SSF48371">
    <property type="entry name" value="ARM repeat"/>
    <property type="match status" value="3"/>
</dbReference>
<feature type="domain" description="MIF4G-like type 2" evidence="3">
    <location>
        <begin position="731"/>
        <end position="983"/>
    </location>
</feature>
<dbReference type="Pfam" id="PF09088">
    <property type="entry name" value="MIF4G_like"/>
    <property type="match status" value="1"/>
</dbReference>
<dbReference type="GO" id="GO:0003729">
    <property type="term" value="F:mRNA binding"/>
    <property type="evidence" value="ECO:0007669"/>
    <property type="project" value="TreeGrafter"/>
</dbReference>
<dbReference type="InterPro" id="IPR015174">
    <property type="entry name" value="MIF4G-like_typ-2"/>
</dbReference>
<dbReference type="GO" id="GO:0005634">
    <property type="term" value="C:nucleus"/>
    <property type="evidence" value="ECO:0007669"/>
    <property type="project" value="TreeGrafter"/>
</dbReference>
<dbReference type="EMBL" id="GL537558">
    <property type="protein sequence ID" value="EFQ86035.1"/>
    <property type="molecule type" value="Genomic_DNA"/>
</dbReference>
<dbReference type="GO" id="GO:0005846">
    <property type="term" value="C:nuclear cap binding complex"/>
    <property type="evidence" value="ECO:0007669"/>
    <property type="project" value="InterPro"/>
</dbReference>
<evidence type="ECO:0000313" key="5">
    <source>
        <dbReference type="Proteomes" id="UP000001067"/>
    </source>
</evidence>
<dbReference type="Pfam" id="PF09090">
    <property type="entry name" value="MIF4G_like_2"/>
    <property type="match status" value="1"/>
</dbReference>
<keyword evidence="5" id="KW-1185">Reference proteome</keyword>
<dbReference type="GO" id="GO:0000184">
    <property type="term" value="P:nuclear-transcribed mRNA catabolic process, nonsense-mediated decay"/>
    <property type="evidence" value="ECO:0007669"/>
    <property type="project" value="TreeGrafter"/>
</dbReference>
<dbReference type="HOGENOM" id="CLU_013816_0_0_1"/>
<dbReference type="Gene3D" id="1.25.40.180">
    <property type="match status" value="3"/>
</dbReference>
<evidence type="ECO:0000313" key="4">
    <source>
        <dbReference type="EMBL" id="EFQ86035.1"/>
    </source>
</evidence>
<dbReference type="PANTHER" id="PTHR12412:SF2">
    <property type="entry name" value="NUCLEAR CAP-BINDING PROTEIN SUBUNIT 1"/>
    <property type="match status" value="1"/>
</dbReference>
<protein>
    <recommendedName>
        <fullName evidence="6">Cap binding protein</fullName>
    </recommendedName>
</protein>
<dbReference type="OrthoDB" id="10252707at2759"/>
<evidence type="ECO:0000256" key="1">
    <source>
        <dbReference type="SAM" id="MobiDB-lite"/>
    </source>
</evidence>
<dbReference type="FunFam" id="1.25.40.180:FF:000079">
    <property type="entry name" value="Related to cap binding protein 80 (Cbp80)"/>
    <property type="match status" value="1"/>
</dbReference>
<dbReference type="GO" id="GO:0006406">
    <property type="term" value="P:mRNA export from nucleus"/>
    <property type="evidence" value="ECO:0007669"/>
    <property type="project" value="InterPro"/>
</dbReference>
<proteinExistence type="predicted"/>
<dbReference type="InterPro" id="IPR027159">
    <property type="entry name" value="CBP80"/>
</dbReference>
<dbReference type="PANTHER" id="PTHR12412">
    <property type="entry name" value="CAP BINDING PROTEIN"/>
    <property type="match status" value="1"/>
</dbReference>
<feature type="domain" description="MIF4G-like type 1" evidence="2">
    <location>
        <begin position="523"/>
        <end position="713"/>
    </location>
</feature>
<dbReference type="GO" id="GO:0000339">
    <property type="term" value="F:RNA cap binding"/>
    <property type="evidence" value="ECO:0007669"/>
    <property type="project" value="InterPro"/>
</dbReference>